<dbReference type="PROSITE" id="PS51733">
    <property type="entry name" value="BPL_LPL_CATALYTIC"/>
    <property type="match status" value="1"/>
</dbReference>
<keyword evidence="2" id="KW-0548">Nucleotidyltransferase</keyword>
<dbReference type="EMBL" id="CM002803">
    <property type="protein sequence ID" value="KEI65470.1"/>
    <property type="molecule type" value="Genomic_DNA"/>
</dbReference>
<keyword evidence="2" id="KW-0436">Ligase</keyword>
<dbReference type="PATRIC" id="fig|388467.6.peg.184"/>
<dbReference type="STRING" id="388467.A19Y_0232"/>
<dbReference type="GO" id="GO:0016874">
    <property type="term" value="F:ligase activity"/>
    <property type="evidence" value="ECO:0007669"/>
    <property type="project" value="UniProtKB-KW"/>
</dbReference>
<dbReference type="Proteomes" id="UP000027395">
    <property type="component" value="Chromosome"/>
</dbReference>
<dbReference type="EC" id="2.7.7.63" evidence="2"/>
<dbReference type="GeneID" id="77286524"/>
<organism evidence="2 3">
    <name type="scientific">Planktothrix agardhii (strain NIVA-CYA 126/8)</name>
    <dbReference type="NCBI Taxonomy" id="388467"/>
    <lineage>
        <taxon>Bacteria</taxon>
        <taxon>Bacillati</taxon>
        <taxon>Cyanobacteriota</taxon>
        <taxon>Cyanophyceae</taxon>
        <taxon>Oscillatoriophycideae</taxon>
        <taxon>Oscillatoriales</taxon>
        <taxon>Microcoleaceae</taxon>
        <taxon>Planktothrix</taxon>
    </lineage>
</organism>
<evidence type="ECO:0000313" key="3">
    <source>
        <dbReference type="Proteomes" id="UP000027395"/>
    </source>
</evidence>
<evidence type="ECO:0000313" key="2">
    <source>
        <dbReference type="EMBL" id="KEI65470.1"/>
    </source>
</evidence>
<name>A0A073CNA2_PLAA1</name>
<dbReference type="HOGENOM" id="CLU_022986_5_3_3"/>
<dbReference type="InterPro" id="IPR045864">
    <property type="entry name" value="aa-tRNA-synth_II/BPL/LPL"/>
</dbReference>
<protein>
    <submittedName>
        <fullName evidence="2">Lipoate-protein ligase A</fullName>
        <ecNumber evidence="2">2.7.7.63</ecNumber>
    </submittedName>
</protein>
<keyword evidence="3" id="KW-1185">Reference proteome</keyword>
<dbReference type="InterPro" id="IPR004143">
    <property type="entry name" value="BPL_LPL_catalytic"/>
</dbReference>
<sequence length="263" mass="29448">MIAYKPSSKSNIWRLIPVFKASGHLQMAIDHWLFRQHQQGKHPPSLRFYFWEPASISLGYHQKSWPEHWQQLTWQNQPLELVKRPTGGRAVLHQGDLTYAVIASGLPQNSRVAYQTLCQFLIEGWRSLGYELHYGSAGRGYIHNPNCFATATAADLVLSDGTKLIGNAQLKGNGTILQHGSIRLTPDAELFRQVFGLEMPSPTLTTLPFGEELVSTVIDALGVAARCWFGGEWVIQALSDRELQTIEAEYSTPWGVFADAMVV</sequence>
<dbReference type="SUPFAM" id="SSF55681">
    <property type="entry name" value="Class II aaRS and biotin synthetases"/>
    <property type="match status" value="1"/>
</dbReference>
<accession>A0A073CNA2</accession>
<gene>
    <name evidence="2" type="ORF">A19Y_0232</name>
</gene>
<dbReference type="AlphaFoldDB" id="A0A073CNA2"/>
<proteinExistence type="predicted"/>
<dbReference type="Gene3D" id="3.30.930.10">
    <property type="entry name" value="Bira Bifunctional Protein, Domain 2"/>
    <property type="match status" value="1"/>
</dbReference>
<dbReference type="eggNOG" id="COG0095">
    <property type="taxonomic scope" value="Bacteria"/>
</dbReference>
<feature type="domain" description="BPL/LPL catalytic" evidence="1">
    <location>
        <begin position="40"/>
        <end position="229"/>
    </location>
</feature>
<dbReference type="PANTHER" id="PTHR43679">
    <property type="entry name" value="OCTANOYLTRANSFERASE LIPM-RELATED"/>
    <property type="match status" value="1"/>
</dbReference>
<dbReference type="PANTHER" id="PTHR43679:SF2">
    <property type="entry name" value="OCTANOYL-[GCVH]:PROTEIN N-OCTANOYLTRANSFERASE"/>
    <property type="match status" value="1"/>
</dbReference>
<keyword evidence="2" id="KW-0808">Transferase</keyword>
<dbReference type="GO" id="GO:0016779">
    <property type="term" value="F:nucleotidyltransferase activity"/>
    <property type="evidence" value="ECO:0007669"/>
    <property type="project" value="UniProtKB-KW"/>
</dbReference>
<dbReference type="CDD" id="cd16443">
    <property type="entry name" value="LplA"/>
    <property type="match status" value="1"/>
</dbReference>
<reference evidence="2 3" key="1">
    <citation type="journal article" date="2014" name="Appl. Environ. Microbiol.">
        <title>Elucidation of insertion elements encoded on plasmids and in vitro construction of shuttle vectors from the toxic cyanobacterium Planktothrix.</title>
        <authorList>
            <person name="Christiansen G."/>
            <person name="Goesmann A."/>
            <person name="Kurmayer R."/>
        </authorList>
    </citation>
    <scope>NUCLEOTIDE SEQUENCE [LARGE SCALE GENOMIC DNA]</scope>
    <source>
        <strain evidence="2 3">NIVA-CYA 126/8</strain>
    </source>
</reference>
<dbReference type="InterPro" id="IPR050664">
    <property type="entry name" value="Octanoyltrans_LipM/LipL"/>
</dbReference>
<dbReference type="Pfam" id="PF21948">
    <property type="entry name" value="LplA-B_cat"/>
    <property type="match status" value="1"/>
</dbReference>
<dbReference type="RefSeq" id="WP_036842407.1">
    <property type="nucleotide sequence ID" value="NZ_CM002803.1"/>
</dbReference>
<evidence type="ECO:0000259" key="1">
    <source>
        <dbReference type="PROSITE" id="PS51733"/>
    </source>
</evidence>